<dbReference type="GO" id="GO:0004674">
    <property type="term" value="F:protein serine/threonine kinase activity"/>
    <property type="evidence" value="ECO:0007669"/>
    <property type="project" value="TreeGrafter"/>
</dbReference>
<feature type="compositionally biased region" description="Basic and acidic residues" evidence="4">
    <location>
        <begin position="26"/>
        <end position="37"/>
    </location>
</feature>
<dbReference type="Pfam" id="PF00069">
    <property type="entry name" value="Pkinase"/>
    <property type="match status" value="1"/>
</dbReference>
<dbReference type="OrthoDB" id="504170at2759"/>
<reference evidence="6 7" key="1">
    <citation type="journal article" date="2016" name="Genome Biol. Evol.">
        <title>Draft genome sequence of an aflatoxigenic Aspergillus species, A. bombycis.</title>
        <authorList>
            <person name="Moore G.G."/>
            <person name="Mack B.M."/>
            <person name="Beltz S.B."/>
            <person name="Gilbert M.K."/>
        </authorList>
    </citation>
    <scope>NUCLEOTIDE SEQUENCE [LARGE SCALE GENOMIC DNA]</scope>
    <source>
        <strain evidence="7">NRRL 26010</strain>
    </source>
</reference>
<feature type="region of interest" description="Disordered" evidence="4">
    <location>
        <begin position="1"/>
        <end position="124"/>
    </location>
</feature>
<evidence type="ECO:0000313" key="7">
    <source>
        <dbReference type="Proteomes" id="UP000179179"/>
    </source>
</evidence>
<dbReference type="PROSITE" id="PS00108">
    <property type="entry name" value="PROTEIN_KINASE_ST"/>
    <property type="match status" value="1"/>
</dbReference>
<name>A0A1F8ABT2_9EURO</name>
<protein>
    <recommendedName>
        <fullName evidence="5">Protein kinase domain-containing protein</fullName>
    </recommendedName>
</protein>
<dbReference type="STRING" id="109264.A0A1F8ABT2"/>
<evidence type="ECO:0000313" key="6">
    <source>
        <dbReference type="EMBL" id="OGM48818.1"/>
    </source>
</evidence>
<feature type="compositionally biased region" description="Basic and acidic residues" evidence="4">
    <location>
        <begin position="62"/>
        <end position="79"/>
    </location>
</feature>
<dbReference type="PROSITE" id="PS00107">
    <property type="entry name" value="PROTEIN_KINASE_ATP"/>
    <property type="match status" value="1"/>
</dbReference>
<dbReference type="Proteomes" id="UP000179179">
    <property type="component" value="Unassembled WGS sequence"/>
</dbReference>
<feature type="domain" description="Protein kinase" evidence="5">
    <location>
        <begin position="205"/>
        <end position="478"/>
    </location>
</feature>
<dbReference type="GO" id="GO:0035556">
    <property type="term" value="P:intracellular signal transduction"/>
    <property type="evidence" value="ECO:0007669"/>
    <property type="project" value="TreeGrafter"/>
</dbReference>
<keyword evidence="7" id="KW-1185">Reference proteome</keyword>
<organism evidence="6 7">
    <name type="scientific">Aspergillus bombycis</name>
    <dbReference type="NCBI Taxonomy" id="109264"/>
    <lineage>
        <taxon>Eukaryota</taxon>
        <taxon>Fungi</taxon>
        <taxon>Dikarya</taxon>
        <taxon>Ascomycota</taxon>
        <taxon>Pezizomycotina</taxon>
        <taxon>Eurotiomycetes</taxon>
        <taxon>Eurotiomycetidae</taxon>
        <taxon>Eurotiales</taxon>
        <taxon>Aspergillaceae</taxon>
        <taxon>Aspergillus</taxon>
    </lineage>
</organism>
<gene>
    <name evidence="6" type="ORF">ABOM_003009</name>
</gene>
<dbReference type="AlphaFoldDB" id="A0A1F8ABT2"/>
<feature type="compositionally biased region" description="Basic residues" evidence="4">
    <location>
        <begin position="1"/>
        <end position="21"/>
    </location>
</feature>
<evidence type="ECO:0000256" key="3">
    <source>
        <dbReference type="PROSITE-ProRule" id="PRU10141"/>
    </source>
</evidence>
<dbReference type="Gene3D" id="1.10.510.10">
    <property type="entry name" value="Transferase(Phosphotransferase) domain 1"/>
    <property type="match status" value="1"/>
</dbReference>
<evidence type="ECO:0000259" key="5">
    <source>
        <dbReference type="PROSITE" id="PS50011"/>
    </source>
</evidence>
<proteinExistence type="predicted"/>
<dbReference type="InterPro" id="IPR008271">
    <property type="entry name" value="Ser/Thr_kinase_AS"/>
</dbReference>
<dbReference type="EMBL" id="LYCR01000013">
    <property type="protein sequence ID" value="OGM48818.1"/>
    <property type="molecule type" value="Genomic_DNA"/>
</dbReference>
<feature type="compositionally biased region" description="Polar residues" evidence="4">
    <location>
        <begin position="41"/>
        <end position="53"/>
    </location>
</feature>
<dbReference type="SUPFAM" id="SSF56112">
    <property type="entry name" value="Protein kinase-like (PK-like)"/>
    <property type="match status" value="1"/>
</dbReference>
<dbReference type="SMART" id="SM00220">
    <property type="entry name" value="S_TKc"/>
    <property type="match status" value="1"/>
</dbReference>
<dbReference type="PANTHER" id="PTHR24346">
    <property type="entry name" value="MAP/MICROTUBULE AFFINITY-REGULATING KINASE"/>
    <property type="match status" value="1"/>
</dbReference>
<evidence type="ECO:0000256" key="4">
    <source>
        <dbReference type="SAM" id="MobiDB-lite"/>
    </source>
</evidence>
<dbReference type="GO" id="GO:0005524">
    <property type="term" value="F:ATP binding"/>
    <property type="evidence" value="ECO:0007669"/>
    <property type="project" value="UniProtKB-UniRule"/>
</dbReference>
<keyword evidence="1 3" id="KW-0547">Nucleotide-binding</keyword>
<evidence type="ECO:0000256" key="2">
    <source>
        <dbReference type="ARBA" id="ARBA00022840"/>
    </source>
</evidence>
<comment type="caution">
    <text evidence="6">The sequence shown here is derived from an EMBL/GenBank/DDBJ whole genome shotgun (WGS) entry which is preliminary data.</text>
</comment>
<keyword evidence="2 3" id="KW-0067">ATP-binding</keyword>
<dbReference type="InterPro" id="IPR017441">
    <property type="entry name" value="Protein_kinase_ATP_BS"/>
</dbReference>
<dbReference type="InterPro" id="IPR011009">
    <property type="entry name" value="Kinase-like_dom_sf"/>
</dbReference>
<feature type="binding site" evidence="3">
    <location>
        <position position="234"/>
    </location>
    <ligand>
        <name>ATP</name>
        <dbReference type="ChEBI" id="CHEBI:30616"/>
    </ligand>
</feature>
<dbReference type="GO" id="GO:0005737">
    <property type="term" value="C:cytoplasm"/>
    <property type="evidence" value="ECO:0007669"/>
    <property type="project" value="TreeGrafter"/>
</dbReference>
<accession>A0A1F8ABT2</accession>
<dbReference type="PANTHER" id="PTHR24346:SF110">
    <property type="entry name" value="NON-SPECIFIC SERINE_THREONINE PROTEIN KINASE"/>
    <property type="match status" value="1"/>
</dbReference>
<dbReference type="FunFam" id="1.10.510.10:FF:000571">
    <property type="entry name" value="Maternal embryonic leucine zipper kinase"/>
    <property type="match status" value="1"/>
</dbReference>
<dbReference type="GeneID" id="34446399"/>
<dbReference type="RefSeq" id="XP_022392535.1">
    <property type="nucleotide sequence ID" value="XM_022530139.1"/>
</dbReference>
<evidence type="ECO:0000256" key="1">
    <source>
        <dbReference type="ARBA" id="ARBA00022741"/>
    </source>
</evidence>
<dbReference type="InterPro" id="IPR000719">
    <property type="entry name" value="Prot_kinase_dom"/>
</dbReference>
<dbReference type="PROSITE" id="PS50011">
    <property type="entry name" value="PROTEIN_KINASE_DOM"/>
    <property type="match status" value="1"/>
</dbReference>
<sequence length="551" mass="61094">MGNKRFSFRRFSRKLSGKKPNHTQASHRDGSSTKDDASVTGIVSTSQLITDLSTPKLAPVEKGTETDSRTHGTAEKDSTSSRSTTQKQDSDGFNREPPSASLGDNAYDSLEQDLPEFPSKSDATSRINHDARMEDQEPPEHEVVDMKCSDQTHIIKSSPSLRSSIGIICPTPCEGSQAGSNRNSTMSLASTISWKGKRNAQIGPWQLGKVLGNGRTSRVRLATHAVTGQPAAVKIVSKESARTVQPKSIAAMAKTVDWLTGTWGNQMPRSIDRQAVIMKLINHPNVISLYDVWERSGELYLVMEYAERGELFHYLTATGDLQEEEAVRIFRQLIAGLGYCHRFNICHGDLKPENILLDSSGNVKLADFGMAAFQPADHWLYTSCGSPHYVAPEIARGHKYQGAIADIWSCGVILYALLAGFLPFDSDDLVSTLRLVKKGVYTIPSHFSTEAADLIRRTLQTEPKQRISMEDMWQHPLLNKYERFHERTFNYALGPAPPPSAEDCGAPLAAQDIDMDLVHNLQTLWQHAEPDILLKRLLSTEYVIADLKLHP</sequence>